<evidence type="ECO:0000256" key="2">
    <source>
        <dbReference type="ARBA" id="ARBA00022448"/>
    </source>
</evidence>
<evidence type="ECO:0000313" key="10">
    <source>
        <dbReference type="Proteomes" id="UP000242519"/>
    </source>
</evidence>
<dbReference type="Proteomes" id="UP000242519">
    <property type="component" value="Unassembled WGS sequence"/>
</dbReference>
<name>A0A218Z6B1_9HELO</name>
<sequence length="517" mass="56183">MVLKTSALPRSETSSDAPASWSNLPRKGQLFVLAFCRVFDFMQVASFQTICYYQLKSFGSDLPEHQLSWQSGVASGSFSAAQIFTAVIWGWIADAAWVGRKRVLMMGLWGTAIGCVGLAFSRSFFAVVIFRLLAGASNGTVGIIRTMISETIKDRKHQSRAFLLLPASFMVASVTGPVIGSWLAEPVKTFPSFFDSDSWLASFPYALPALFSATSMILMGTVVFLHIEETHESCKNEFDIGIYCSSIITRAFGCSFAPLYHGYSELEGSNEDSDDDEIEIPEVKAPKLLLPPSSKPSPSLRIIWTFNVITTLLAQAVFDFHMGAFGNLLPLFLSSPRKTVARGLPFVFNGGLGMAPRAVGLALAILGAIGILLQFLIYPRINTRLGNVQCFRIFCILFPIAYALAPFLAVVPTDPAYLTWVCITLVIAIHTTGRIFVLPATIVLLNNCAPDPSVLGMVHGVGQTTSALFRTLGPVSAGWMFGKSFESGVIGAVWWGFAVVAVFGWVASLFVWERPAG</sequence>
<dbReference type="InterPro" id="IPR011701">
    <property type="entry name" value="MFS"/>
</dbReference>
<evidence type="ECO:0000256" key="7">
    <source>
        <dbReference type="SAM" id="Phobius"/>
    </source>
</evidence>
<dbReference type="SUPFAM" id="SSF103473">
    <property type="entry name" value="MFS general substrate transporter"/>
    <property type="match status" value="1"/>
</dbReference>
<dbReference type="PANTHER" id="PTHR23504:SF16">
    <property type="entry name" value="TRANSPORTER, PUTATIVE (AFU_ORTHOLOGUE AFUA_1G13970)-RELATED"/>
    <property type="match status" value="1"/>
</dbReference>
<dbReference type="Pfam" id="PF07690">
    <property type="entry name" value="MFS_1"/>
    <property type="match status" value="1"/>
</dbReference>
<keyword evidence="3 7" id="KW-0812">Transmembrane</keyword>
<evidence type="ECO:0000256" key="1">
    <source>
        <dbReference type="ARBA" id="ARBA00004141"/>
    </source>
</evidence>
<feature type="region of interest" description="Disordered" evidence="6">
    <location>
        <begin position="1"/>
        <end position="20"/>
    </location>
</feature>
<feature type="domain" description="Major facilitator superfamily (MFS) profile" evidence="8">
    <location>
        <begin position="29"/>
        <end position="516"/>
    </location>
</feature>
<dbReference type="OrthoDB" id="10262656at2759"/>
<organism evidence="9 10">
    <name type="scientific">Diplocarpon coronariae</name>
    <dbReference type="NCBI Taxonomy" id="2795749"/>
    <lineage>
        <taxon>Eukaryota</taxon>
        <taxon>Fungi</taxon>
        <taxon>Dikarya</taxon>
        <taxon>Ascomycota</taxon>
        <taxon>Pezizomycotina</taxon>
        <taxon>Leotiomycetes</taxon>
        <taxon>Helotiales</taxon>
        <taxon>Drepanopezizaceae</taxon>
        <taxon>Diplocarpon</taxon>
    </lineage>
</organism>
<keyword evidence="4 7" id="KW-1133">Transmembrane helix</keyword>
<reference evidence="9 10" key="1">
    <citation type="submission" date="2017-04" db="EMBL/GenBank/DDBJ databases">
        <title>Draft genome sequence of Marssonina coronaria NL1: causal agent of apple blotch.</title>
        <authorList>
            <person name="Cheng Q."/>
        </authorList>
    </citation>
    <scope>NUCLEOTIDE SEQUENCE [LARGE SCALE GENOMIC DNA]</scope>
    <source>
        <strain evidence="9 10">NL1</strain>
    </source>
</reference>
<keyword evidence="5 7" id="KW-0472">Membrane</keyword>
<feature type="transmembrane region" description="Helical" evidence="7">
    <location>
        <begin position="67"/>
        <end position="91"/>
    </location>
</feature>
<keyword evidence="10" id="KW-1185">Reference proteome</keyword>
<dbReference type="InterPro" id="IPR036259">
    <property type="entry name" value="MFS_trans_sf"/>
</dbReference>
<dbReference type="InterPro" id="IPR020846">
    <property type="entry name" value="MFS_dom"/>
</dbReference>
<dbReference type="Gene3D" id="1.20.1250.20">
    <property type="entry name" value="MFS general substrate transporter like domains"/>
    <property type="match status" value="1"/>
</dbReference>
<gene>
    <name evidence="9" type="ORF">B2J93_2966</name>
</gene>
<feature type="compositionally biased region" description="Polar residues" evidence="6">
    <location>
        <begin position="11"/>
        <end position="20"/>
    </location>
</feature>
<feature type="transmembrane region" description="Helical" evidence="7">
    <location>
        <begin position="489"/>
        <end position="512"/>
    </location>
</feature>
<feature type="transmembrane region" description="Helical" evidence="7">
    <location>
        <begin position="417"/>
        <end position="437"/>
    </location>
</feature>
<dbReference type="GO" id="GO:0022857">
    <property type="term" value="F:transmembrane transporter activity"/>
    <property type="evidence" value="ECO:0007669"/>
    <property type="project" value="InterPro"/>
</dbReference>
<proteinExistence type="predicted"/>
<dbReference type="InParanoid" id="A0A218Z6B1"/>
<dbReference type="FunCoup" id="A0A218Z6B1">
    <property type="interactions" value="57"/>
</dbReference>
<dbReference type="PANTHER" id="PTHR23504">
    <property type="entry name" value="MAJOR FACILITATOR SUPERFAMILY DOMAIN-CONTAINING PROTEIN 10"/>
    <property type="match status" value="1"/>
</dbReference>
<feature type="transmembrane region" description="Helical" evidence="7">
    <location>
        <begin position="358"/>
        <end position="378"/>
    </location>
</feature>
<comment type="subcellular location">
    <subcellularLocation>
        <location evidence="1">Membrane</location>
        <topology evidence="1">Multi-pass membrane protein</topology>
    </subcellularLocation>
</comment>
<evidence type="ECO:0000313" key="9">
    <source>
        <dbReference type="EMBL" id="OWP03234.1"/>
    </source>
</evidence>
<dbReference type="AlphaFoldDB" id="A0A218Z6B1"/>
<dbReference type="PROSITE" id="PS50850">
    <property type="entry name" value="MFS"/>
    <property type="match status" value="1"/>
</dbReference>
<feature type="transmembrane region" description="Helical" evidence="7">
    <location>
        <begin position="203"/>
        <end position="225"/>
    </location>
</feature>
<comment type="caution">
    <text evidence="9">The sequence shown here is derived from an EMBL/GenBank/DDBJ whole genome shotgun (WGS) entry which is preliminary data.</text>
</comment>
<feature type="transmembrane region" description="Helical" evidence="7">
    <location>
        <begin position="302"/>
        <end position="325"/>
    </location>
</feature>
<dbReference type="EMBL" id="MZNU01000177">
    <property type="protein sequence ID" value="OWP03234.1"/>
    <property type="molecule type" value="Genomic_DNA"/>
</dbReference>
<evidence type="ECO:0000259" key="8">
    <source>
        <dbReference type="PROSITE" id="PS50850"/>
    </source>
</evidence>
<accession>A0A218Z6B1</accession>
<protein>
    <submittedName>
        <fullName evidence="9">MFS transporter</fullName>
    </submittedName>
</protein>
<evidence type="ECO:0000256" key="5">
    <source>
        <dbReference type="ARBA" id="ARBA00023136"/>
    </source>
</evidence>
<feature type="transmembrane region" description="Helical" evidence="7">
    <location>
        <begin position="390"/>
        <end position="411"/>
    </location>
</feature>
<keyword evidence="2" id="KW-0813">Transport</keyword>
<evidence type="ECO:0000256" key="6">
    <source>
        <dbReference type="SAM" id="MobiDB-lite"/>
    </source>
</evidence>
<evidence type="ECO:0000256" key="4">
    <source>
        <dbReference type="ARBA" id="ARBA00022989"/>
    </source>
</evidence>
<dbReference type="GO" id="GO:0016020">
    <property type="term" value="C:membrane"/>
    <property type="evidence" value="ECO:0007669"/>
    <property type="project" value="UniProtKB-SubCell"/>
</dbReference>
<evidence type="ECO:0000256" key="3">
    <source>
        <dbReference type="ARBA" id="ARBA00022692"/>
    </source>
</evidence>
<feature type="transmembrane region" description="Helical" evidence="7">
    <location>
        <begin position="103"/>
        <end position="120"/>
    </location>
</feature>
<feature type="transmembrane region" description="Helical" evidence="7">
    <location>
        <begin position="160"/>
        <end position="183"/>
    </location>
</feature>